<protein>
    <submittedName>
        <fullName evidence="2">Uncharacterized protein</fullName>
    </submittedName>
</protein>
<dbReference type="RefSeq" id="WP_150380416.1">
    <property type="nucleotide sequence ID" value="NZ_RZUI01000001.1"/>
</dbReference>
<reference evidence="2 3" key="1">
    <citation type="journal article" date="2019" name="Syst. Appl. Microbiol.">
        <title>Characterization of Bifidobacterium species in feaces of the Egyptian fruit bat: Description of B. vespertilionis sp. nov. and B. rousetti sp. nov.</title>
        <authorList>
            <person name="Modesto M."/>
            <person name="Satti M."/>
            <person name="Watanabe K."/>
            <person name="Puglisi E."/>
            <person name="Morelli L."/>
            <person name="Huang C.-H."/>
            <person name="Liou J.-S."/>
            <person name="Miyashita M."/>
            <person name="Tamura T."/>
            <person name="Saito S."/>
            <person name="Mori K."/>
            <person name="Huang L."/>
            <person name="Sciavilla P."/>
            <person name="Sandri C."/>
            <person name="Spiezio C."/>
            <person name="Vitali F."/>
            <person name="Cavalieri D."/>
            <person name="Perpetuini G."/>
            <person name="Tofalo R."/>
            <person name="Bonetti A."/>
            <person name="Arita M."/>
            <person name="Mattarelli P."/>
        </authorList>
    </citation>
    <scope>NUCLEOTIDE SEQUENCE [LARGE SCALE GENOMIC DNA]</scope>
    <source>
        <strain evidence="2 3">RST7</strain>
    </source>
</reference>
<feature type="compositionally biased region" description="Low complexity" evidence="1">
    <location>
        <begin position="1"/>
        <end position="18"/>
    </location>
</feature>
<evidence type="ECO:0000313" key="3">
    <source>
        <dbReference type="Proteomes" id="UP000412028"/>
    </source>
</evidence>
<dbReference type="EMBL" id="RZUI01000001">
    <property type="protein sequence ID" value="KAA8831999.1"/>
    <property type="molecule type" value="Genomic_DNA"/>
</dbReference>
<evidence type="ECO:0000256" key="1">
    <source>
        <dbReference type="SAM" id="MobiDB-lite"/>
    </source>
</evidence>
<evidence type="ECO:0000313" key="2">
    <source>
        <dbReference type="EMBL" id="KAA8831999.1"/>
    </source>
</evidence>
<proteinExistence type="predicted"/>
<dbReference type="AlphaFoldDB" id="A0A5M9ZX37"/>
<name>A0A5M9ZX37_9BIFI</name>
<accession>A0A5M9ZX37</accession>
<sequence length="325" mass="34621">MARNGAGVTVVNGTDGTGMPSATRTDGGNGNGSDGNGVNGAITGPGNSATGAAPSKQAKPMIDGDDSVLCMPDRIASTRWVLTFPYPSPATWLTLRAHGARYVGSAHAMGDGSLRCIVYLETDWMRGDQLDAWFHGPGSRLVTIRRATGRTASIPYVRGEEWNGDVMGPWANDPELLRPSRLLHDEPALPVPIGLAVPADTAKRGPVESRGWLITISAAALTDEPHAAGTTHAGEDVKHWTEPATPTPMPGLSRDGDITTILESIRGVSITSHRFTMLHGDPTYEYHVKTNETRNAKYIRSRLTKGLTTLPGTTLTDALRIKPTE</sequence>
<feature type="compositionally biased region" description="Gly residues" evidence="1">
    <location>
        <begin position="27"/>
        <end position="38"/>
    </location>
</feature>
<dbReference type="Proteomes" id="UP000412028">
    <property type="component" value="Unassembled WGS sequence"/>
</dbReference>
<gene>
    <name evidence="2" type="ORF">EMO89_00275</name>
</gene>
<feature type="region of interest" description="Disordered" evidence="1">
    <location>
        <begin position="1"/>
        <end position="59"/>
    </location>
</feature>
<organism evidence="2 3">
    <name type="scientific">Bifidobacterium tissieri</name>
    <dbReference type="NCBI Taxonomy" id="1630162"/>
    <lineage>
        <taxon>Bacteria</taxon>
        <taxon>Bacillati</taxon>
        <taxon>Actinomycetota</taxon>
        <taxon>Actinomycetes</taxon>
        <taxon>Bifidobacteriales</taxon>
        <taxon>Bifidobacteriaceae</taxon>
        <taxon>Bifidobacterium</taxon>
    </lineage>
</organism>
<comment type="caution">
    <text evidence="2">The sequence shown here is derived from an EMBL/GenBank/DDBJ whole genome shotgun (WGS) entry which is preliminary data.</text>
</comment>